<evidence type="ECO:0000256" key="3">
    <source>
        <dbReference type="ARBA" id="ARBA00022448"/>
    </source>
</evidence>
<dbReference type="InterPro" id="IPR005828">
    <property type="entry name" value="MFS_sugar_transport-like"/>
</dbReference>
<dbReference type="Proteomes" id="UP000216052">
    <property type="component" value="Chromosome"/>
</dbReference>
<keyword evidence="10" id="KW-1185">Reference proteome</keyword>
<evidence type="ECO:0000256" key="5">
    <source>
        <dbReference type="ARBA" id="ARBA00022989"/>
    </source>
</evidence>
<feature type="domain" description="Major facilitator superfamily (MFS) profile" evidence="8">
    <location>
        <begin position="1"/>
        <end position="336"/>
    </location>
</feature>
<feature type="transmembrane region" description="Helical" evidence="7">
    <location>
        <begin position="178"/>
        <end position="199"/>
    </location>
</feature>
<name>A0ABZ3J662_SPOA4</name>
<dbReference type="EMBL" id="CP155571">
    <property type="protein sequence ID" value="XFO73377.1"/>
    <property type="molecule type" value="Genomic_DNA"/>
</dbReference>
<dbReference type="Pfam" id="PF00083">
    <property type="entry name" value="Sugar_tr"/>
    <property type="match status" value="1"/>
</dbReference>
<dbReference type="CDD" id="cd17316">
    <property type="entry name" value="MFS_SV2_like"/>
    <property type="match status" value="1"/>
</dbReference>
<accession>A0ABZ3J662</accession>
<keyword evidence="5 7" id="KW-1133">Transmembrane helix</keyword>
<protein>
    <submittedName>
        <fullName evidence="9">Inner membrane metabolite transport protein YgcS</fullName>
    </submittedName>
</protein>
<feature type="transmembrane region" description="Helical" evidence="7">
    <location>
        <begin position="102"/>
        <end position="122"/>
    </location>
</feature>
<dbReference type="PROSITE" id="PS50850">
    <property type="entry name" value="MFS"/>
    <property type="match status" value="1"/>
</dbReference>
<keyword evidence="3" id="KW-0813">Transport</keyword>
<evidence type="ECO:0000256" key="4">
    <source>
        <dbReference type="ARBA" id="ARBA00022692"/>
    </source>
</evidence>
<dbReference type="InterPro" id="IPR036259">
    <property type="entry name" value="MFS_trans_sf"/>
</dbReference>
<evidence type="ECO:0000256" key="2">
    <source>
        <dbReference type="ARBA" id="ARBA00010992"/>
    </source>
</evidence>
<dbReference type="PANTHER" id="PTHR48022:SF2">
    <property type="entry name" value="PLASTIDIC GLUCOSE TRANSPORTER 4"/>
    <property type="match status" value="1"/>
</dbReference>
<evidence type="ECO:0000256" key="1">
    <source>
        <dbReference type="ARBA" id="ARBA00004651"/>
    </source>
</evidence>
<feature type="transmembrane region" description="Helical" evidence="7">
    <location>
        <begin position="14"/>
        <end position="33"/>
    </location>
</feature>
<dbReference type="RefSeq" id="WP_245693017.1">
    <property type="nucleotide sequence ID" value="NZ_CP155571.1"/>
</dbReference>
<feature type="transmembrane region" description="Helical" evidence="7">
    <location>
        <begin position="72"/>
        <end position="96"/>
    </location>
</feature>
<dbReference type="PANTHER" id="PTHR48022">
    <property type="entry name" value="PLASTIDIC GLUCOSE TRANSPORTER 4"/>
    <property type="match status" value="1"/>
</dbReference>
<comment type="subcellular location">
    <subcellularLocation>
        <location evidence="1">Cell membrane</location>
        <topology evidence="1">Multi-pass membrane protein</topology>
    </subcellularLocation>
</comment>
<dbReference type="Gene3D" id="1.20.1250.20">
    <property type="entry name" value="MFS general substrate transporter like domains"/>
    <property type="match status" value="1"/>
</dbReference>
<dbReference type="PROSITE" id="PS00217">
    <property type="entry name" value="SUGAR_TRANSPORT_2"/>
    <property type="match status" value="1"/>
</dbReference>
<evidence type="ECO:0000313" key="10">
    <source>
        <dbReference type="Proteomes" id="UP000216052"/>
    </source>
</evidence>
<dbReference type="SUPFAM" id="SSF103473">
    <property type="entry name" value="MFS general substrate transporter"/>
    <property type="match status" value="1"/>
</dbReference>
<gene>
    <name evidence="9" type="primary">ygcS</name>
    <name evidence="9" type="ORF">SPACI_034630</name>
</gene>
<feature type="transmembrane region" description="Helical" evidence="7">
    <location>
        <begin position="244"/>
        <end position="262"/>
    </location>
</feature>
<feature type="transmembrane region" description="Helical" evidence="7">
    <location>
        <begin position="219"/>
        <end position="237"/>
    </location>
</feature>
<organism evidence="9 10">
    <name type="scientific">Sporomusa acidovorans (strain ATCC 49682 / DSM 3132 / Mol)</name>
    <dbReference type="NCBI Taxonomy" id="1123286"/>
    <lineage>
        <taxon>Bacteria</taxon>
        <taxon>Bacillati</taxon>
        <taxon>Bacillota</taxon>
        <taxon>Negativicutes</taxon>
        <taxon>Selenomonadales</taxon>
        <taxon>Sporomusaceae</taxon>
        <taxon>Sporomusa</taxon>
    </lineage>
</organism>
<reference evidence="9" key="1">
    <citation type="submission" date="2024-05" db="EMBL/GenBank/DDBJ databases">
        <title>Isolation and characterization of Sporomusa carbonis sp. nov., a carboxydotrophic hydrogenogen in the genus of Sporomusa isolated from a charcoal burning pile.</title>
        <authorList>
            <person name="Boeer T."/>
            <person name="Rosenbaum F."/>
            <person name="Eysell L."/>
            <person name="Mueller V."/>
            <person name="Daniel R."/>
            <person name="Poehlein A."/>
        </authorList>
    </citation>
    <scope>NUCLEOTIDE SEQUENCE [LARGE SCALE GENOMIC DNA]</scope>
    <source>
        <strain evidence="9">DSM 3132</strain>
    </source>
</reference>
<feature type="transmembrane region" description="Helical" evidence="7">
    <location>
        <begin position="39"/>
        <end position="60"/>
    </location>
</feature>
<keyword evidence="6 7" id="KW-0472">Membrane</keyword>
<evidence type="ECO:0000256" key="6">
    <source>
        <dbReference type="ARBA" id="ARBA00023136"/>
    </source>
</evidence>
<evidence type="ECO:0000313" key="9">
    <source>
        <dbReference type="EMBL" id="XFO73377.1"/>
    </source>
</evidence>
<sequence>MFFGGLTDRIGRKLMYMLDLTVLAVLSILHIFITTAMELVVLRFIIGIAIGANYPISTSLMAEFSPTKYRHIFLGGLSVQWFVGATVAGLIGYFFIDVPGGWQWMLALAAVPAILVFMLRTMPESPRWLLSRNRVEEARSILKKCYGHEADIDAVDQTVAVSSAGFSKLLEPLYLKRIFFVGGFFFCLVLPLFVIYTFAPLILEMMGLNHGKESMLGNVLINVVFLTGTICATVWADTFGRRPLIIWSFAVMTAGMLVLTLFPSGSVWIILVGFALYTFAAGGPNILPWMYSNELFPTEILLIVRPARLEPICNGRWYCSTGPSLFVIGFSQYPGI</sequence>
<dbReference type="InterPro" id="IPR050360">
    <property type="entry name" value="MFS_Sugar_Transporters"/>
</dbReference>
<dbReference type="InterPro" id="IPR020846">
    <property type="entry name" value="MFS_dom"/>
</dbReference>
<dbReference type="InterPro" id="IPR005829">
    <property type="entry name" value="Sugar_transporter_CS"/>
</dbReference>
<proteinExistence type="inferred from homology"/>
<keyword evidence="4 7" id="KW-0812">Transmembrane</keyword>
<evidence type="ECO:0000259" key="8">
    <source>
        <dbReference type="PROSITE" id="PS50850"/>
    </source>
</evidence>
<comment type="similarity">
    <text evidence="2">Belongs to the major facilitator superfamily. Sugar transporter (TC 2.A.1.1) family.</text>
</comment>
<evidence type="ECO:0000256" key="7">
    <source>
        <dbReference type="SAM" id="Phobius"/>
    </source>
</evidence>
<feature type="transmembrane region" description="Helical" evidence="7">
    <location>
        <begin position="268"/>
        <end position="287"/>
    </location>
</feature>